<dbReference type="EMBL" id="JAHHGZ010000017">
    <property type="protein sequence ID" value="MBW4669041.1"/>
    <property type="molecule type" value="Genomic_DNA"/>
</dbReference>
<reference evidence="1" key="2">
    <citation type="journal article" date="2022" name="Microbiol. Resour. Announc.">
        <title>Metagenome Sequencing to Explore Phylogenomics of Terrestrial Cyanobacteria.</title>
        <authorList>
            <person name="Ward R.D."/>
            <person name="Stajich J.E."/>
            <person name="Johansen J.R."/>
            <person name="Huntemann M."/>
            <person name="Clum A."/>
            <person name="Foster B."/>
            <person name="Foster B."/>
            <person name="Roux S."/>
            <person name="Palaniappan K."/>
            <person name="Varghese N."/>
            <person name="Mukherjee S."/>
            <person name="Reddy T.B.K."/>
            <person name="Daum C."/>
            <person name="Copeland A."/>
            <person name="Chen I.A."/>
            <person name="Ivanova N.N."/>
            <person name="Kyrpides N.C."/>
            <person name="Shapiro N."/>
            <person name="Eloe-Fadrosh E.A."/>
            <person name="Pietrasiak N."/>
        </authorList>
    </citation>
    <scope>NUCLEOTIDE SEQUENCE</scope>
    <source>
        <strain evidence="1">GSE-NOS-MK-12-04C</strain>
    </source>
</reference>
<dbReference type="Proteomes" id="UP000729701">
    <property type="component" value="Unassembled WGS sequence"/>
</dbReference>
<comment type="caution">
    <text evidence="1">The sequence shown here is derived from an EMBL/GenBank/DDBJ whole genome shotgun (WGS) entry which is preliminary data.</text>
</comment>
<evidence type="ECO:0000313" key="1">
    <source>
        <dbReference type="EMBL" id="MBW4669041.1"/>
    </source>
</evidence>
<accession>A0A951UTZ0</accession>
<sequence>MTELNLDEDKIKQLFKTALVEVIQEQKEVFSDLLAEIIQDIALERAIKEGEDTAPVSREAIFKILGNKG</sequence>
<dbReference type="AlphaFoldDB" id="A0A951UTZ0"/>
<evidence type="ECO:0000313" key="2">
    <source>
        <dbReference type="Proteomes" id="UP000729701"/>
    </source>
</evidence>
<proteinExistence type="predicted"/>
<reference evidence="1" key="1">
    <citation type="submission" date="2021-05" db="EMBL/GenBank/DDBJ databases">
        <authorList>
            <person name="Pietrasiak N."/>
            <person name="Ward R."/>
            <person name="Stajich J.E."/>
            <person name="Kurbessoian T."/>
        </authorList>
    </citation>
    <scope>NUCLEOTIDE SEQUENCE</scope>
    <source>
        <strain evidence="1">GSE-NOS-MK-12-04C</strain>
    </source>
</reference>
<gene>
    <name evidence="1" type="ORF">KME60_16850</name>
</gene>
<name>A0A951UTZ0_9CYAN</name>
<organism evidence="1 2">
    <name type="scientific">Cyanomargarita calcarea GSE-NOS-MK-12-04C</name>
    <dbReference type="NCBI Taxonomy" id="2839659"/>
    <lineage>
        <taxon>Bacteria</taxon>
        <taxon>Bacillati</taxon>
        <taxon>Cyanobacteriota</taxon>
        <taxon>Cyanophyceae</taxon>
        <taxon>Nostocales</taxon>
        <taxon>Cyanomargaritaceae</taxon>
        <taxon>Cyanomargarita</taxon>
    </lineage>
</organism>
<dbReference type="Pfam" id="PF25734">
    <property type="entry name" value="RelB_like_antitoxin"/>
    <property type="match status" value="1"/>
</dbReference>
<dbReference type="InterPro" id="IPR057930">
    <property type="entry name" value="Antitoxin_put"/>
</dbReference>
<protein>
    <submittedName>
        <fullName evidence="1">Uncharacterized protein</fullName>
    </submittedName>
</protein>